<evidence type="ECO:0000313" key="7">
    <source>
        <dbReference type="EMBL" id="MEY2182481.1"/>
    </source>
</evidence>
<dbReference type="PANTHER" id="PTHR47690:SF1">
    <property type="entry name" value="GLUCOKINASE"/>
    <property type="match status" value="1"/>
</dbReference>
<keyword evidence="2" id="KW-0547">Nucleotide-binding</keyword>
<protein>
    <submittedName>
        <fullName evidence="7">Glucokinase</fullName>
        <ecNumber evidence="7">2.7.1.2</ecNumber>
    </submittedName>
</protein>
<dbReference type="Proteomes" id="UP001562159">
    <property type="component" value="Unassembled WGS sequence"/>
</dbReference>
<evidence type="ECO:0000256" key="2">
    <source>
        <dbReference type="ARBA" id="ARBA00022741"/>
    </source>
</evidence>
<evidence type="ECO:0000256" key="5">
    <source>
        <dbReference type="RuleBase" id="RU004046"/>
    </source>
</evidence>
<dbReference type="InterPro" id="IPR043129">
    <property type="entry name" value="ATPase_NBD"/>
</dbReference>
<dbReference type="EMBL" id="JBGBPY010000001">
    <property type="protein sequence ID" value="MEY2182481.1"/>
    <property type="molecule type" value="Genomic_DNA"/>
</dbReference>
<organism evidence="7 8">
    <name type="scientific">Rhodanobacter humi</name>
    <dbReference type="NCBI Taxonomy" id="1888173"/>
    <lineage>
        <taxon>Bacteria</taxon>
        <taxon>Pseudomonadati</taxon>
        <taxon>Pseudomonadota</taxon>
        <taxon>Gammaproteobacteria</taxon>
        <taxon>Lysobacterales</taxon>
        <taxon>Rhodanobacteraceae</taxon>
        <taxon>Rhodanobacter</taxon>
    </lineage>
</organism>
<gene>
    <name evidence="7" type="primary">glk</name>
    <name evidence="7" type="ORF">AB7878_08625</name>
</gene>
<dbReference type="Gene3D" id="3.40.367.20">
    <property type="match status" value="1"/>
</dbReference>
<dbReference type="CDD" id="cd24008">
    <property type="entry name" value="ASKHA_NBD_GLK"/>
    <property type="match status" value="1"/>
</dbReference>
<dbReference type="Gene3D" id="3.30.420.40">
    <property type="match status" value="1"/>
</dbReference>
<dbReference type="EC" id="2.7.1.2" evidence="7"/>
<dbReference type="InterPro" id="IPR003836">
    <property type="entry name" value="Glucokinase"/>
</dbReference>
<evidence type="ECO:0000256" key="4">
    <source>
        <dbReference type="ARBA" id="ARBA00022840"/>
    </source>
</evidence>
<evidence type="ECO:0000313" key="8">
    <source>
        <dbReference type="Proteomes" id="UP001562159"/>
    </source>
</evidence>
<keyword evidence="3" id="KW-0418">Kinase</keyword>
<dbReference type="Pfam" id="PF02685">
    <property type="entry name" value="Glucokinase"/>
    <property type="match status" value="1"/>
</dbReference>
<dbReference type="SUPFAM" id="SSF53067">
    <property type="entry name" value="Actin-like ATPase domain"/>
    <property type="match status" value="1"/>
</dbReference>
<feature type="region of interest" description="Disordered" evidence="6">
    <location>
        <begin position="1"/>
        <end position="25"/>
    </location>
</feature>
<dbReference type="NCBIfam" id="NF009073">
    <property type="entry name" value="PRK12408.1"/>
    <property type="match status" value="1"/>
</dbReference>
<comment type="similarity">
    <text evidence="5">Belongs to the bacterial glucokinase family.</text>
</comment>
<dbReference type="GO" id="GO:0004340">
    <property type="term" value="F:glucokinase activity"/>
    <property type="evidence" value="ECO:0007669"/>
    <property type="project" value="UniProtKB-EC"/>
</dbReference>
<name>A0ABV4ASS5_9GAMM</name>
<reference evidence="7 8" key="1">
    <citation type="submission" date="2024-07" db="EMBL/GenBank/DDBJ databases">
        <title>Molecular mechanisms and environmental adaptations of flagellar loss and biofilm growth of Rhodanobacter under environmental stress.</title>
        <authorList>
            <person name="Chen M."/>
        </authorList>
    </citation>
    <scope>NUCLEOTIDE SEQUENCE [LARGE SCALE GENOMIC DNA]</scope>
    <source>
        <strain evidence="7 8">RS22</strain>
    </source>
</reference>
<sequence length="365" mass="38502">MGEFASQRHAAQPSPRPSAANGAHEHGEPFLAADVGGTHARIGLMLGTPGDRQPVRVLHYHRYHCADWSDLGSLLRDFVAQLAIAGHAPLQGRIRRCVVASAGVVLDDAIVNENLPWPVSIAALREQLGLAQLEVINDFEAVAWATQFLSVDETLPVIETAQPAARGPVLVMGPGTGLGSAVLLPRAGHVQVLPTEAGQIALAPGNEREIAILRVLARGRAYVSYEDALSGPGLLKLYHALCELRGCPVALMTPAEVTGAALAGHDAAALEALQVFCGLLGSFTGDLAMLYGASGGVFLAGGILPQIHGFLRASSFAERYFNKGVMRAFLQKVPVRLIEHGQLGVIGAAGWFLDERQGDQAMPPL</sequence>
<keyword evidence="1 7" id="KW-0808">Transferase</keyword>
<evidence type="ECO:0000256" key="6">
    <source>
        <dbReference type="SAM" id="MobiDB-lite"/>
    </source>
</evidence>
<comment type="caution">
    <text evidence="7">The sequence shown here is derived from an EMBL/GenBank/DDBJ whole genome shotgun (WGS) entry which is preliminary data.</text>
</comment>
<accession>A0ABV4ASS5</accession>
<dbReference type="PANTHER" id="PTHR47690">
    <property type="entry name" value="GLUCOKINASE"/>
    <property type="match status" value="1"/>
</dbReference>
<keyword evidence="8" id="KW-1185">Reference proteome</keyword>
<dbReference type="NCBIfam" id="TIGR00749">
    <property type="entry name" value="glk"/>
    <property type="match status" value="1"/>
</dbReference>
<proteinExistence type="inferred from homology"/>
<dbReference type="InterPro" id="IPR050201">
    <property type="entry name" value="Bacterial_glucokinase"/>
</dbReference>
<keyword evidence="4" id="KW-0067">ATP-binding</keyword>
<evidence type="ECO:0000256" key="1">
    <source>
        <dbReference type="ARBA" id="ARBA00022679"/>
    </source>
</evidence>
<evidence type="ECO:0000256" key="3">
    <source>
        <dbReference type="ARBA" id="ARBA00022777"/>
    </source>
</evidence>